<evidence type="ECO:0000313" key="3">
    <source>
        <dbReference type="Proteomes" id="UP001295444"/>
    </source>
</evidence>
<dbReference type="EMBL" id="OW240912">
    <property type="protein sequence ID" value="CAH2223557.1"/>
    <property type="molecule type" value="Genomic_DNA"/>
</dbReference>
<gene>
    <name evidence="2" type="ORF">PECUL_23A018548</name>
</gene>
<evidence type="ECO:0000256" key="1">
    <source>
        <dbReference type="SAM" id="MobiDB-lite"/>
    </source>
</evidence>
<proteinExistence type="predicted"/>
<sequence length="157" mass="17868">MAYPSGSSSEEEPLDTPDPIPEAEHHNLSVHTSDMETPSTKGYIMSLLEHTQNIFRADLDILREEQTAITDWINATKEDVSSLTQHQQGTVKKSRALRPHTRLCRSDWMPWMMRDGATILDLEGSMKQSQTVNCHTSPDEYSQLSFPLSRLKLVQEK</sequence>
<organism evidence="2 3">
    <name type="scientific">Pelobates cultripes</name>
    <name type="common">Western spadefoot toad</name>
    <dbReference type="NCBI Taxonomy" id="61616"/>
    <lineage>
        <taxon>Eukaryota</taxon>
        <taxon>Metazoa</taxon>
        <taxon>Chordata</taxon>
        <taxon>Craniata</taxon>
        <taxon>Vertebrata</taxon>
        <taxon>Euteleostomi</taxon>
        <taxon>Amphibia</taxon>
        <taxon>Batrachia</taxon>
        <taxon>Anura</taxon>
        <taxon>Pelobatoidea</taxon>
        <taxon>Pelobatidae</taxon>
        <taxon>Pelobates</taxon>
    </lineage>
</organism>
<accession>A0AAD1R473</accession>
<reference evidence="2" key="1">
    <citation type="submission" date="2022-03" db="EMBL/GenBank/DDBJ databases">
        <authorList>
            <person name="Alioto T."/>
            <person name="Alioto T."/>
            <person name="Gomez Garrido J."/>
        </authorList>
    </citation>
    <scope>NUCLEOTIDE SEQUENCE</scope>
</reference>
<protein>
    <submittedName>
        <fullName evidence="2">Uncharacterized protein</fullName>
    </submittedName>
</protein>
<evidence type="ECO:0000313" key="2">
    <source>
        <dbReference type="EMBL" id="CAH2223557.1"/>
    </source>
</evidence>
<name>A0AAD1R473_PELCU</name>
<keyword evidence="3" id="KW-1185">Reference proteome</keyword>
<dbReference type="Proteomes" id="UP001295444">
    <property type="component" value="Chromosome 01"/>
</dbReference>
<feature type="region of interest" description="Disordered" evidence="1">
    <location>
        <begin position="1"/>
        <end position="24"/>
    </location>
</feature>
<dbReference type="AlphaFoldDB" id="A0AAD1R473"/>